<dbReference type="InterPro" id="IPR020084">
    <property type="entry name" value="NUDIX_hydrolase_CS"/>
</dbReference>
<gene>
    <name evidence="3" type="ORF">ACFPYJ_30685</name>
</gene>
<dbReference type="PROSITE" id="PS51462">
    <property type="entry name" value="NUDIX"/>
    <property type="match status" value="1"/>
</dbReference>
<feature type="domain" description="Nudix hydrolase" evidence="2">
    <location>
        <begin position="44"/>
        <end position="181"/>
    </location>
</feature>
<name>A0ABW0W6V5_9BACL</name>
<dbReference type="Gene3D" id="3.90.79.10">
    <property type="entry name" value="Nucleoside Triphosphate Pyrophosphohydrolase"/>
    <property type="match status" value="1"/>
</dbReference>
<keyword evidence="4" id="KW-1185">Reference proteome</keyword>
<sequence length="196" mass="21891">MKEKLANFANLNLITTDDYPTLSGIIDWDIVTAKFTTEQAADESLISNISIAPVVGDSYVMMQVESGKWELAGGTLEPAEPYMDALKREVKEELGAELVSYTRIGHFKCQSAAEGPFRSHIPHPHFIRLVGYGEVHIVGAPLNPPDGEQVVAVEIVSIEEAVRRFEAIDRYDIAELYRLAHNMRRLKGCVHKERTP</sequence>
<dbReference type="Pfam" id="PF00293">
    <property type="entry name" value="NUDIX"/>
    <property type="match status" value="1"/>
</dbReference>
<evidence type="ECO:0000313" key="4">
    <source>
        <dbReference type="Proteomes" id="UP001596047"/>
    </source>
</evidence>
<evidence type="ECO:0000256" key="1">
    <source>
        <dbReference type="ARBA" id="ARBA00022801"/>
    </source>
</evidence>
<keyword evidence="1" id="KW-0378">Hydrolase</keyword>
<protein>
    <submittedName>
        <fullName evidence="3">NUDIX domain-containing protein</fullName>
    </submittedName>
</protein>
<dbReference type="InterPro" id="IPR015797">
    <property type="entry name" value="NUDIX_hydrolase-like_dom_sf"/>
</dbReference>
<dbReference type="InterPro" id="IPR000086">
    <property type="entry name" value="NUDIX_hydrolase_dom"/>
</dbReference>
<evidence type="ECO:0000259" key="2">
    <source>
        <dbReference type="PROSITE" id="PS51462"/>
    </source>
</evidence>
<dbReference type="Proteomes" id="UP001596047">
    <property type="component" value="Unassembled WGS sequence"/>
</dbReference>
<dbReference type="PROSITE" id="PS00893">
    <property type="entry name" value="NUDIX_BOX"/>
    <property type="match status" value="1"/>
</dbReference>
<dbReference type="SUPFAM" id="SSF55811">
    <property type="entry name" value="Nudix"/>
    <property type="match status" value="1"/>
</dbReference>
<comment type="caution">
    <text evidence="3">The sequence shown here is derived from an EMBL/GenBank/DDBJ whole genome shotgun (WGS) entry which is preliminary data.</text>
</comment>
<accession>A0ABW0W6V5</accession>
<evidence type="ECO:0000313" key="3">
    <source>
        <dbReference type="EMBL" id="MFC5653408.1"/>
    </source>
</evidence>
<reference evidence="4" key="1">
    <citation type="journal article" date="2019" name="Int. J. Syst. Evol. Microbiol.">
        <title>The Global Catalogue of Microorganisms (GCM) 10K type strain sequencing project: providing services to taxonomists for standard genome sequencing and annotation.</title>
        <authorList>
            <consortium name="The Broad Institute Genomics Platform"/>
            <consortium name="The Broad Institute Genome Sequencing Center for Infectious Disease"/>
            <person name="Wu L."/>
            <person name="Ma J."/>
        </authorList>
    </citation>
    <scope>NUCLEOTIDE SEQUENCE [LARGE SCALE GENOMIC DNA]</scope>
    <source>
        <strain evidence="4">CGMCC 1.3240</strain>
    </source>
</reference>
<organism evidence="3 4">
    <name type="scientific">Paenibacillus solisilvae</name>
    <dbReference type="NCBI Taxonomy" id="2486751"/>
    <lineage>
        <taxon>Bacteria</taxon>
        <taxon>Bacillati</taxon>
        <taxon>Bacillota</taxon>
        <taxon>Bacilli</taxon>
        <taxon>Bacillales</taxon>
        <taxon>Paenibacillaceae</taxon>
        <taxon>Paenibacillus</taxon>
    </lineage>
</organism>
<dbReference type="EMBL" id="JBHSOW010000125">
    <property type="protein sequence ID" value="MFC5653408.1"/>
    <property type="molecule type" value="Genomic_DNA"/>
</dbReference>
<dbReference type="RefSeq" id="WP_379192062.1">
    <property type="nucleotide sequence ID" value="NZ_JBHSOW010000125.1"/>
</dbReference>
<proteinExistence type="predicted"/>